<reference evidence="3 5" key="1">
    <citation type="submission" date="2015-06" db="EMBL/GenBank/DDBJ databases">
        <authorList>
            <person name="Adams M."/>
            <person name="Sutton G."/>
            <person name="Nelson K."/>
            <person name="Bonomo R."/>
            <person name="McCorrison J."/>
            <person name="Sanka R."/>
            <person name="Brinkac L."/>
            <person name="Nierman W."/>
        </authorList>
    </citation>
    <scope>NUCLEOTIDE SEQUENCE [LARGE SCALE GENOMIC DNA]</scope>
    <source>
        <strain evidence="3 5">GN02692</strain>
    </source>
</reference>
<evidence type="ECO:0000256" key="2">
    <source>
        <dbReference type="ARBA" id="ARBA00022679"/>
    </source>
</evidence>
<evidence type="ECO:0000256" key="1">
    <source>
        <dbReference type="ARBA" id="ARBA00022603"/>
    </source>
</evidence>
<dbReference type="Proteomes" id="UP000286098">
    <property type="component" value="Unassembled WGS sequence"/>
</dbReference>
<sequence length="175" mass="19751">MTDFGGSTTPQDEKDCWQTPLWVFDALDMEFGFWLDAASSERNALCANFLTERDDSLSREWNSYGAIWCNPPYSDISPWVEKAAEQCMAQRQPVVMLLPADISTGWFSAAMQTADELRLITDGRIQFVPVTDGGKRKSNPKGSVLFIWRPFTKPRHIITSVSLAELRRIGAREVA</sequence>
<dbReference type="EMBL" id="LEDI01000034">
    <property type="protein sequence ID" value="KLQ02166.1"/>
    <property type="molecule type" value="Genomic_DNA"/>
</dbReference>
<dbReference type="PROSITE" id="PS00092">
    <property type="entry name" value="N6_MTASE"/>
    <property type="match status" value="1"/>
</dbReference>
<protein>
    <submittedName>
        <fullName evidence="3">Adenine methyltransferase</fullName>
    </submittedName>
    <submittedName>
        <fullName evidence="4">Phage N-6-adenine-methyltransferase</fullName>
        <ecNumber evidence="4">2.1.1.72</ecNumber>
    </submittedName>
</protein>
<dbReference type="Pfam" id="PF05869">
    <property type="entry name" value="Dam"/>
    <property type="match status" value="1"/>
</dbReference>
<reference evidence="4 6" key="2">
    <citation type="submission" date="2018-10" db="EMBL/GenBank/DDBJ databases">
        <authorList>
            <person name="Vanduin D."/>
            <person name="Fouts D."/>
            <person name="Wright M."/>
            <person name="Sutton G."/>
            <person name="Nguyen K."/>
            <person name="Kreiswirth B."/>
            <person name="Chen L."/>
            <person name="Rojas L."/>
            <person name="Hujer A."/>
            <person name="Hujer K."/>
            <person name="Bonomo R."/>
            <person name="Adams M."/>
        </authorList>
    </citation>
    <scope>NUCLEOTIDE SEQUENCE [LARGE SCALE GENOMIC DNA]</scope>
    <source>
        <strain evidence="4 6">CRK0054</strain>
    </source>
</reference>
<dbReference type="RefSeq" id="WP_047357430.1">
    <property type="nucleotide sequence ID" value="NZ_CP058196.1"/>
</dbReference>
<evidence type="ECO:0000313" key="6">
    <source>
        <dbReference type="Proteomes" id="UP000286098"/>
    </source>
</evidence>
<keyword evidence="1 3" id="KW-0489">Methyltransferase</keyword>
<dbReference type="Proteomes" id="UP000036013">
    <property type="component" value="Unassembled WGS sequence"/>
</dbReference>
<dbReference type="GO" id="GO:0009007">
    <property type="term" value="F:site-specific DNA-methyltransferase (adenine-specific) activity"/>
    <property type="evidence" value="ECO:0007669"/>
    <property type="project" value="UniProtKB-EC"/>
</dbReference>
<dbReference type="GO" id="GO:0009307">
    <property type="term" value="P:DNA restriction-modification system"/>
    <property type="evidence" value="ECO:0007669"/>
    <property type="project" value="InterPro"/>
</dbReference>
<keyword evidence="2 3" id="KW-0808">Transferase</keyword>
<proteinExistence type="predicted"/>
<comment type="caution">
    <text evidence="3">The sequence shown here is derived from an EMBL/GenBank/DDBJ whole genome shotgun (WGS) entry which is preliminary data.</text>
</comment>
<dbReference type="GO" id="GO:0003677">
    <property type="term" value="F:DNA binding"/>
    <property type="evidence" value="ECO:0007669"/>
    <property type="project" value="InterPro"/>
</dbReference>
<organism evidence="3 5">
    <name type="scientific">Enterobacter roggenkampii</name>
    <dbReference type="NCBI Taxonomy" id="1812935"/>
    <lineage>
        <taxon>Bacteria</taxon>
        <taxon>Pseudomonadati</taxon>
        <taxon>Pseudomonadota</taxon>
        <taxon>Gammaproteobacteria</taxon>
        <taxon>Enterobacterales</taxon>
        <taxon>Enterobacteriaceae</taxon>
        <taxon>Enterobacter</taxon>
        <taxon>Enterobacter cloacae complex</taxon>
    </lineage>
</organism>
<dbReference type="InterPro" id="IPR008593">
    <property type="entry name" value="Dam_MeTrfase"/>
</dbReference>
<evidence type="ECO:0000313" key="5">
    <source>
        <dbReference type="Proteomes" id="UP000036013"/>
    </source>
</evidence>
<dbReference type="AlphaFoldDB" id="A0A837LDR8"/>
<dbReference type="NCBIfam" id="TIGR01712">
    <property type="entry name" value="phage_N6A_met"/>
    <property type="match status" value="1"/>
</dbReference>
<dbReference type="EC" id="2.1.1.72" evidence="4"/>
<evidence type="ECO:0000313" key="3">
    <source>
        <dbReference type="EMBL" id="KLQ02166.1"/>
    </source>
</evidence>
<dbReference type="GO" id="GO:0032259">
    <property type="term" value="P:methylation"/>
    <property type="evidence" value="ECO:0007669"/>
    <property type="project" value="UniProtKB-KW"/>
</dbReference>
<name>A0A837LDR8_9ENTR</name>
<gene>
    <name evidence="3" type="ORF">ABF77_15460</name>
    <name evidence="4" type="ORF">B9059_017075</name>
</gene>
<accession>A0A837LDR8</accession>
<dbReference type="InterPro" id="IPR002052">
    <property type="entry name" value="DNA_methylase_N6_adenine_CS"/>
</dbReference>
<dbReference type="EMBL" id="NEYZ02000069">
    <property type="protein sequence ID" value="RNT38134.1"/>
    <property type="molecule type" value="Genomic_DNA"/>
</dbReference>
<evidence type="ECO:0000313" key="4">
    <source>
        <dbReference type="EMBL" id="RNT38134.1"/>
    </source>
</evidence>